<dbReference type="OrthoDB" id="197906at2759"/>
<keyword evidence="5" id="KW-0206">Cytoskeleton</keyword>
<evidence type="ECO:0000256" key="9">
    <source>
        <dbReference type="SAM" id="MobiDB-lite"/>
    </source>
</evidence>
<evidence type="ECO:0000256" key="4">
    <source>
        <dbReference type="ARBA" id="ARBA00022701"/>
    </source>
</evidence>
<dbReference type="AlphaFoldDB" id="A0A6P8H0P8"/>
<dbReference type="PANTHER" id="PTHR34252:SF1">
    <property type="entry name" value="CENTRIOLAR SATELLITE-ASSOCIATED TUBULIN POLYGLUTAMYLASE COMPLEX REGULATOR 1"/>
    <property type="match status" value="1"/>
</dbReference>
<organism evidence="10 11">
    <name type="scientific">Actinia tenebrosa</name>
    <name type="common">Australian red waratah sea anemone</name>
    <dbReference type="NCBI Taxonomy" id="6105"/>
    <lineage>
        <taxon>Eukaryota</taxon>
        <taxon>Metazoa</taxon>
        <taxon>Cnidaria</taxon>
        <taxon>Anthozoa</taxon>
        <taxon>Hexacorallia</taxon>
        <taxon>Actiniaria</taxon>
        <taxon>Actiniidae</taxon>
        <taxon>Actinia</taxon>
    </lineage>
</organism>
<dbReference type="Proteomes" id="UP000515163">
    <property type="component" value="Unplaced"/>
</dbReference>
<evidence type="ECO:0000256" key="5">
    <source>
        <dbReference type="ARBA" id="ARBA00023212"/>
    </source>
</evidence>
<dbReference type="GeneID" id="116287473"/>
<dbReference type="InParanoid" id="A0A6P8H0P8"/>
<dbReference type="FunCoup" id="A0A6P8H0P8">
    <property type="interactions" value="316"/>
</dbReference>
<evidence type="ECO:0000256" key="2">
    <source>
        <dbReference type="ARBA" id="ARBA00022490"/>
    </source>
</evidence>
<keyword evidence="3" id="KW-0597">Phosphoprotein</keyword>
<reference evidence="11" key="1">
    <citation type="submission" date="2025-08" db="UniProtKB">
        <authorList>
            <consortium name="RefSeq"/>
        </authorList>
    </citation>
    <scope>IDENTIFICATION</scope>
    <source>
        <tissue evidence="11">Tentacle</tissue>
    </source>
</reference>
<keyword evidence="4" id="KW-0493">Microtubule</keyword>
<evidence type="ECO:0000256" key="6">
    <source>
        <dbReference type="ARBA" id="ARBA00033750"/>
    </source>
</evidence>
<dbReference type="PANTHER" id="PTHR34252">
    <property type="entry name" value="UPF0705 PROTEIN C11ORF49"/>
    <property type="match status" value="1"/>
</dbReference>
<evidence type="ECO:0000256" key="1">
    <source>
        <dbReference type="ARBA" id="ARBA00004607"/>
    </source>
</evidence>
<dbReference type="GO" id="GO:0034451">
    <property type="term" value="C:centriolar satellite"/>
    <property type="evidence" value="ECO:0007669"/>
    <property type="project" value="UniProtKB-SubCell"/>
</dbReference>
<evidence type="ECO:0000256" key="3">
    <source>
        <dbReference type="ARBA" id="ARBA00022553"/>
    </source>
</evidence>
<keyword evidence="10" id="KW-1185">Reference proteome</keyword>
<keyword evidence="2" id="KW-0963">Cytoplasm</keyword>
<accession>A0A6P8H0P8</accession>
<dbReference type="InterPro" id="IPR038968">
    <property type="entry name" value="CSTPP1"/>
</dbReference>
<comment type="subcellular location">
    <subcellularLocation>
        <location evidence="1">Cytoplasm</location>
        <location evidence="1">Cytoskeleton</location>
        <location evidence="1">Microtubule organizing center</location>
        <location evidence="1">Centrosome</location>
        <location evidence="1">Centriolar satellite</location>
    </subcellularLocation>
</comment>
<evidence type="ECO:0000256" key="8">
    <source>
        <dbReference type="ARBA" id="ARBA00045673"/>
    </source>
</evidence>
<evidence type="ECO:0000313" key="10">
    <source>
        <dbReference type="Proteomes" id="UP000515163"/>
    </source>
</evidence>
<protein>
    <recommendedName>
        <fullName evidence="7">Centriolar satellite-associated tubulin polyglutamylase complex regulator 1</fullName>
    </recommendedName>
</protein>
<name>A0A6P8H0P8_ACTTE</name>
<dbReference type="RefSeq" id="XP_031550009.1">
    <property type="nucleotide sequence ID" value="XM_031694149.1"/>
</dbReference>
<dbReference type="GO" id="GO:0005874">
    <property type="term" value="C:microtubule"/>
    <property type="evidence" value="ECO:0007669"/>
    <property type="project" value="UniProtKB-KW"/>
</dbReference>
<comment type="similarity">
    <text evidence="6">Belongs to the CSTPP1 family.</text>
</comment>
<dbReference type="Gene3D" id="1.20.890.10">
    <property type="entry name" value="cAMP-dependent protein kinase regulatory subunit, dimerization-anchoring domain"/>
    <property type="match status" value="1"/>
</dbReference>
<gene>
    <name evidence="11" type="primary">LOC116287473</name>
</gene>
<comment type="function">
    <text evidence="8">Regulator of the tubulin polyglutamylase complex (TPGC) that controls cytoskeletal organization, nuclear shape, and cilium disassembly by balancing microtubule and actin assembly. Regulates the assembly and stability of the TPGC and thereby modulates polyglutamylation of the microtubule, which antagonizes MAP4 binding.</text>
</comment>
<dbReference type="KEGG" id="aten:116287473"/>
<sequence>MSTSASDRFSLTNEQYLEKYHVLTYLEDAIGQLLEHRDDNPRVLPARFLSDYFRSVVQGNHTLFRGYSFIRSTPFNRSCFIRVFWKAFRHIGKNGDLLTAAEYHSLICLLCPDFPFEPIQKAAKIILMEDAMDCLMSFVDFLYAFEIQFYYEEFFEELHKAYQMIQAGNHRPGQVVVVPTLDRPQLKEQQSTQAKDNPQSNLTDGVDVHTFMDAALQILHTHEHIFKCPPVSVIKSILSSVERVTFYGFLMALAKHDGANESIGALPQKSSVMEEIDQDMSSANSSRPKSARAKSEWKH</sequence>
<feature type="compositionally biased region" description="Polar residues" evidence="9">
    <location>
        <begin position="279"/>
        <end position="288"/>
    </location>
</feature>
<evidence type="ECO:0000313" key="11">
    <source>
        <dbReference type="RefSeq" id="XP_031550009.1"/>
    </source>
</evidence>
<evidence type="ECO:0000256" key="7">
    <source>
        <dbReference type="ARBA" id="ARBA00033769"/>
    </source>
</evidence>
<dbReference type="CDD" id="cd22959">
    <property type="entry name" value="DD_C11orf49"/>
    <property type="match status" value="1"/>
</dbReference>
<feature type="region of interest" description="Disordered" evidence="9">
    <location>
        <begin position="269"/>
        <end position="299"/>
    </location>
</feature>
<proteinExistence type="inferred from homology"/>